<feature type="region of interest" description="Disordered" evidence="4">
    <location>
        <begin position="386"/>
        <end position="417"/>
    </location>
</feature>
<dbReference type="GO" id="GO:0006364">
    <property type="term" value="P:rRNA processing"/>
    <property type="evidence" value="ECO:0007669"/>
    <property type="project" value="InterPro"/>
</dbReference>
<dbReference type="GeneID" id="103270767"/>
<feature type="compositionally biased region" description="Basic residues" evidence="4">
    <location>
        <begin position="146"/>
        <end position="158"/>
    </location>
</feature>
<dbReference type="Proteomes" id="UP000189704">
    <property type="component" value="Unplaced"/>
</dbReference>
<reference evidence="6" key="1">
    <citation type="submission" date="2025-08" db="UniProtKB">
        <authorList>
            <consortium name="RefSeq"/>
        </authorList>
    </citation>
    <scope>IDENTIFICATION</scope>
</reference>
<evidence type="ECO:0000256" key="1">
    <source>
        <dbReference type="ARBA" id="ARBA00004123"/>
    </source>
</evidence>
<evidence type="ECO:0000256" key="3">
    <source>
        <dbReference type="ARBA" id="ARBA00023242"/>
    </source>
</evidence>
<comment type="similarity">
    <text evidence="2">Belongs to the RRP1 family.</text>
</comment>
<keyword evidence="5" id="KW-1185">Reference proteome</keyword>
<evidence type="ECO:0000256" key="4">
    <source>
        <dbReference type="SAM" id="MobiDB-lite"/>
    </source>
</evidence>
<feature type="compositionally biased region" description="Low complexity" evidence="4">
    <location>
        <begin position="175"/>
        <end position="187"/>
    </location>
</feature>
<organism evidence="5 6">
    <name type="scientific">Carlito syrichta</name>
    <name type="common">Philippine tarsier</name>
    <name type="synonym">Tarsius syrichta</name>
    <dbReference type="NCBI Taxonomy" id="1868482"/>
    <lineage>
        <taxon>Eukaryota</taxon>
        <taxon>Metazoa</taxon>
        <taxon>Chordata</taxon>
        <taxon>Craniata</taxon>
        <taxon>Vertebrata</taxon>
        <taxon>Euteleostomi</taxon>
        <taxon>Mammalia</taxon>
        <taxon>Eutheria</taxon>
        <taxon>Euarchontoglires</taxon>
        <taxon>Primates</taxon>
        <taxon>Haplorrhini</taxon>
        <taxon>Tarsiiformes</taxon>
        <taxon>Tarsiidae</taxon>
        <taxon>Carlito</taxon>
    </lineage>
</organism>
<evidence type="ECO:0000313" key="5">
    <source>
        <dbReference type="Proteomes" id="UP000189704"/>
    </source>
</evidence>
<keyword evidence="3" id="KW-0539">Nucleus</keyword>
<feature type="region of interest" description="Disordered" evidence="4">
    <location>
        <begin position="69"/>
        <end position="197"/>
    </location>
</feature>
<dbReference type="PANTHER" id="PTHR13026:SF2">
    <property type="entry name" value="RIBOSOMAL RNA PROCESSING PROTEIN 1 HOMOLOG B"/>
    <property type="match status" value="1"/>
</dbReference>
<dbReference type="GO" id="GO:0005634">
    <property type="term" value="C:nucleus"/>
    <property type="evidence" value="ECO:0007669"/>
    <property type="project" value="UniProtKB-SubCell"/>
</dbReference>
<dbReference type="PANTHER" id="PTHR13026">
    <property type="entry name" value="NNP-1 PROTEIN NOVEL NUCLEAR PROTEIN 1 NOP52"/>
    <property type="match status" value="1"/>
</dbReference>
<proteinExistence type="inferred from homology"/>
<evidence type="ECO:0000256" key="2">
    <source>
        <dbReference type="ARBA" id="ARBA00006374"/>
    </source>
</evidence>
<gene>
    <name evidence="6" type="primary">LOC103270767</name>
</gene>
<feature type="compositionally biased region" description="Basic and acidic residues" evidence="4">
    <location>
        <begin position="103"/>
        <end position="112"/>
    </location>
</feature>
<dbReference type="KEGG" id="csyr:103270767"/>
<dbReference type="AlphaFoldDB" id="A0A1U7U2M1"/>
<comment type="subcellular location">
    <subcellularLocation>
        <location evidence="1">Nucleus</location>
    </subcellularLocation>
</comment>
<sequence>MGPDDTTSGYAKYPKEDRSLLVVKCQNILSVRLSQSHQQNLVSPWRGCLFISLCIFTGNQVLPIEEEYTESSIQKRKRKKKKKTHPQPENSGPGVGAPSPEQNKGKEPEAMQRKAQKANVAEVGSEATSSTGEESGSEHPPVVPIHNKRKRPRKKSLRTRGEIPELAALPPEDMSQSSPSNGQPQGPVIRGSLTGGAQVLKKKRKLRVASISGNGLSTLAWPLVQKEASLARPMEGGSSQVTLFQCRRLQKKKAEPSSLDLCDLSNQKTAILKKRKKMREMSTLVEHNGVLESEVRQTQALGSSGTFGPLKKQQLRTENDFVKFDTLFSPKPLFFRKAKSNPSTYSPGPAVQLSKTPSSSKKVTFGLNRNMTAEFKKTDKSILVSPTGPSRVAFNPEQRPLHGVLKTPTSSPASTPLAIKKPLTITPKRRPTAMDFF</sequence>
<dbReference type="OrthoDB" id="2019504at2759"/>
<dbReference type="InterPro" id="IPR010301">
    <property type="entry name" value="RRP1"/>
</dbReference>
<dbReference type="RefSeq" id="XP_008066484.2">
    <property type="nucleotide sequence ID" value="XM_008068293.2"/>
</dbReference>
<protein>
    <submittedName>
        <fullName evidence="6">Ribosomal RNA processing protein 1 homolog B-like</fullName>
    </submittedName>
</protein>
<name>A0A1U7U2M1_CARSF</name>
<feature type="compositionally biased region" description="Low complexity" evidence="4">
    <location>
        <begin position="122"/>
        <end position="134"/>
    </location>
</feature>
<feature type="compositionally biased region" description="Basic residues" evidence="4">
    <location>
        <begin position="74"/>
        <end position="85"/>
    </location>
</feature>
<dbReference type="GO" id="GO:0030688">
    <property type="term" value="C:preribosome, small subunit precursor"/>
    <property type="evidence" value="ECO:0007669"/>
    <property type="project" value="InterPro"/>
</dbReference>
<accession>A0A1U7U2M1</accession>
<evidence type="ECO:0000313" key="6">
    <source>
        <dbReference type="RefSeq" id="XP_008066484.2"/>
    </source>
</evidence>